<accession>A0ABV2JMU2</accession>
<feature type="transmembrane region" description="Helical" evidence="1">
    <location>
        <begin position="5"/>
        <end position="25"/>
    </location>
</feature>
<dbReference type="InterPro" id="IPR021462">
    <property type="entry name" value="DUF3114"/>
</dbReference>
<keyword evidence="1" id="KW-1133">Transmembrane helix</keyword>
<comment type="caution">
    <text evidence="2">The sequence shown here is derived from an EMBL/GenBank/DDBJ whole genome shotgun (WGS) entry which is preliminary data.</text>
</comment>
<evidence type="ECO:0000256" key="1">
    <source>
        <dbReference type="SAM" id="Phobius"/>
    </source>
</evidence>
<proteinExistence type="predicted"/>
<gene>
    <name evidence="2" type="ORF">ABID27_001897</name>
</gene>
<evidence type="ECO:0000313" key="2">
    <source>
        <dbReference type="EMBL" id="MET3645248.1"/>
    </source>
</evidence>
<dbReference type="Proteomes" id="UP001549055">
    <property type="component" value="Unassembled WGS sequence"/>
</dbReference>
<dbReference type="Pfam" id="PF11311">
    <property type="entry name" value="DUF3114"/>
    <property type="match status" value="1"/>
</dbReference>
<reference evidence="2 3" key="1">
    <citation type="submission" date="2024-06" db="EMBL/GenBank/DDBJ databases">
        <title>Genomic Encyclopedia of Type Strains, Phase IV (KMG-IV): sequencing the most valuable type-strain genomes for metagenomic binning, comparative biology and taxonomic classification.</title>
        <authorList>
            <person name="Goeker M."/>
        </authorList>
    </citation>
    <scope>NUCLEOTIDE SEQUENCE [LARGE SCALE GENOMIC DNA]</scope>
    <source>
        <strain evidence="2 3">DSM 15349</strain>
    </source>
</reference>
<keyword evidence="3" id="KW-1185">Reference proteome</keyword>
<dbReference type="EMBL" id="JBEPMK010000008">
    <property type="protein sequence ID" value="MET3645248.1"/>
    <property type="molecule type" value="Genomic_DNA"/>
</dbReference>
<evidence type="ECO:0000313" key="3">
    <source>
        <dbReference type="Proteomes" id="UP001549055"/>
    </source>
</evidence>
<evidence type="ECO:0008006" key="4">
    <source>
        <dbReference type="Google" id="ProtNLM"/>
    </source>
</evidence>
<protein>
    <recommendedName>
        <fullName evidence="4">DUF3114 domain-containing protein</fullName>
    </recommendedName>
</protein>
<name>A0ABV2JMU2_9STRE</name>
<sequence>MKKEWILLISIVIFGLGVWAGYFFYRTELKADQSASPFKYIRNDKPKKALAKAPQVYVTIHKDLLSDDQQENVKAKLTQQIQQLQKDGWSNKAIWKGYLYQMERQTSDKDIFAYLDQRFAETKIFGSTAFSDLWTHSPYKKSRKVARFLLEKTMDIVRMPEDLSGQPSQTQQLIAKFDTQLEPDDNFWKYFSKTVQVAFPKNSLSDESDILARKVHQFRYVISSQQAQWVRTNYKKKGMTDAQALAVYMKDMDEMNSFLEQTGIVESDYYYDYNYGESARLHNKIAVTVDGTGIVTVHRPDNINQVNFKIVMDFYSEFILDEAGNFLNEVDAEKITENGVINGASYNYANENNALHRTLDVKPIRIHDPEFRKNFSKKTGLHFWTPNRLKDPKAATQRQKWENSYFNPDGNFAIAKQSAADRVKNSIQLFQKLVEETKKNEH</sequence>
<dbReference type="RefSeq" id="WP_354281763.1">
    <property type="nucleotide sequence ID" value="NZ_JBEPMK010000008.1"/>
</dbReference>
<keyword evidence="1" id="KW-0812">Transmembrane</keyword>
<keyword evidence="1" id="KW-0472">Membrane</keyword>
<organism evidence="2 3">
    <name type="scientific">Streptococcus gallinaceus</name>
    <dbReference type="NCBI Taxonomy" id="165758"/>
    <lineage>
        <taxon>Bacteria</taxon>
        <taxon>Bacillati</taxon>
        <taxon>Bacillota</taxon>
        <taxon>Bacilli</taxon>
        <taxon>Lactobacillales</taxon>
        <taxon>Streptococcaceae</taxon>
        <taxon>Streptococcus</taxon>
    </lineage>
</organism>